<dbReference type="InterPro" id="IPR058065">
    <property type="entry name" value="LIC_10190-like"/>
</dbReference>
<feature type="transmembrane region" description="Helical" evidence="1">
    <location>
        <begin position="201"/>
        <end position="219"/>
    </location>
</feature>
<feature type="transmembrane region" description="Helical" evidence="1">
    <location>
        <begin position="59"/>
        <end position="76"/>
    </location>
</feature>
<feature type="transmembrane region" description="Helical" evidence="1">
    <location>
        <begin position="423"/>
        <end position="440"/>
    </location>
</feature>
<feature type="domain" description="DUF8201" evidence="2">
    <location>
        <begin position="1"/>
        <end position="429"/>
    </location>
</feature>
<evidence type="ECO:0000313" key="4">
    <source>
        <dbReference type="Proteomes" id="UP000249177"/>
    </source>
</evidence>
<gene>
    <name evidence="3" type="ORF">DOS84_06040</name>
</gene>
<evidence type="ECO:0000259" key="2">
    <source>
        <dbReference type="Pfam" id="PF26626"/>
    </source>
</evidence>
<feature type="transmembrane region" description="Helical" evidence="1">
    <location>
        <begin position="375"/>
        <end position="394"/>
    </location>
</feature>
<keyword evidence="1" id="KW-1133">Transmembrane helix</keyword>
<feature type="transmembrane region" description="Helical" evidence="1">
    <location>
        <begin position="6"/>
        <end position="26"/>
    </location>
</feature>
<dbReference type="NCBIfam" id="NF047510">
    <property type="entry name" value="LIC_10190_fam"/>
    <property type="match status" value="1"/>
</dbReference>
<dbReference type="RefSeq" id="WP_111409219.1">
    <property type="nucleotide sequence ID" value="NZ_QKXH01000003.1"/>
</dbReference>
<comment type="caution">
    <text evidence="3">The sequence shown here is derived from an EMBL/GenBank/DDBJ whole genome shotgun (WGS) entry which is preliminary data.</text>
</comment>
<keyword evidence="1" id="KW-0812">Transmembrane</keyword>
<organism evidence="3 4">
    <name type="scientific">Flavobacterium aquariorum</name>
    <dbReference type="NCBI Taxonomy" id="2217670"/>
    <lineage>
        <taxon>Bacteria</taxon>
        <taxon>Pseudomonadati</taxon>
        <taxon>Bacteroidota</taxon>
        <taxon>Flavobacteriia</taxon>
        <taxon>Flavobacteriales</taxon>
        <taxon>Flavobacteriaceae</taxon>
        <taxon>Flavobacterium</taxon>
    </lineage>
</organism>
<proteinExistence type="predicted"/>
<dbReference type="OrthoDB" id="344987at2"/>
<feature type="transmembrane region" description="Helical" evidence="1">
    <location>
        <begin position="96"/>
        <end position="120"/>
    </location>
</feature>
<sequence length="565" mass="66797">MVLILLSWIYIFFSAINLGFVTNGILRLKNRNFVIHAVLGLFTTTIFTSIWAIFGRVNFEFHVALLFVNLVIFLKFQKKIILLYKSFFEELISLTLSLKIALTIITIFILAQCASIPYILDNESYYIQTIKWINEYGFVKGLANLHFFLAQTSGWHILQSAYSFSFLYDKFNDISGFCLLLGNIFAITKLNDYFKNKDQNYLIVGLLPLANVFFFQFISSPSPDIPIYIFSFLIFFYFLQNFKKLDIENFNLIVILVLFSLFIKTTSFALIFIPIVLLAKNFKKILPKLFKSILLSIVILVLFIIKNTIVSGFPFFPVINFHFFETDYRIPETIAKLYYKETKLYGYFLTDEQYDKMTIYELFMRWLTLPKLHGLFNKLSITLIIVIPTFISKYFHRKEIWVLYFIMCLQLVLLFCTSPQYRFFMNFLLFFLFFLMVLFLNQKKIILLSLYFSIFITGFVLFIPINLNYFTKNKFVLSTSNFSTKNIVFPYKNTKSNTTFEYLQNGNLHFYSPIENVFFWSSGDGKLPCVNKNQIEYFNYYYKVKPQMRTTDLKDGFYSKSTSKE</sequence>
<feature type="transmembrane region" description="Helical" evidence="1">
    <location>
        <begin position="33"/>
        <end position="53"/>
    </location>
</feature>
<protein>
    <recommendedName>
        <fullName evidence="2">DUF8201 domain-containing protein</fullName>
    </recommendedName>
</protein>
<feature type="transmembrane region" description="Helical" evidence="1">
    <location>
        <begin position="174"/>
        <end position="194"/>
    </location>
</feature>
<dbReference type="EMBL" id="QKXH01000003">
    <property type="protein sequence ID" value="PZX94184.1"/>
    <property type="molecule type" value="Genomic_DNA"/>
</dbReference>
<feature type="transmembrane region" description="Helical" evidence="1">
    <location>
        <begin position="446"/>
        <end position="467"/>
    </location>
</feature>
<dbReference type="InterPro" id="IPR058514">
    <property type="entry name" value="DUF8201"/>
</dbReference>
<feature type="transmembrane region" description="Helical" evidence="1">
    <location>
        <begin position="254"/>
        <end position="279"/>
    </location>
</feature>
<keyword evidence="4" id="KW-1185">Reference proteome</keyword>
<evidence type="ECO:0000256" key="1">
    <source>
        <dbReference type="SAM" id="Phobius"/>
    </source>
</evidence>
<dbReference type="Proteomes" id="UP000249177">
    <property type="component" value="Unassembled WGS sequence"/>
</dbReference>
<reference evidence="3 4" key="1">
    <citation type="submission" date="2018-06" db="EMBL/GenBank/DDBJ databases">
        <title>Flavobacterium sp IMCC34762, genome.</title>
        <authorList>
            <person name="Joung Y."/>
            <person name="Cho J."/>
            <person name="Song J."/>
        </authorList>
    </citation>
    <scope>NUCLEOTIDE SEQUENCE [LARGE SCALE GENOMIC DNA]</scope>
    <source>
        <strain evidence="3 4">IMCC34762</strain>
    </source>
</reference>
<feature type="transmembrane region" description="Helical" evidence="1">
    <location>
        <begin position="400"/>
        <end position="416"/>
    </location>
</feature>
<keyword evidence="1" id="KW-0472">Membrane</keyword>
<name>A0A2W7TXH6_9FLAO</name>
<dbReference type="Pfam" id="PF26626">
    <property type="entry name" value="DUF8201"/>
    <property type="match status" value="1"/>
</dbReference>
<accession>A0A2W7TXH6</accession>
<feature type="transmembrane region" description="Helical" evidence="1">
    <location>
        <begin position="225"/>
        <end position="242"/>
    </location>
</feature>
<evidence type="ECO:0000313" key="3">
    <source>
        <dbReference type="EMBL" id="PZX94184.1"/>
    </source>
</evidence>
<dbReference type="AlphaFoldDB" id="A0A2W7TXH6"/>